<dbReference type="EMBL" id="CAUYUJ010020263">
    <property type="protein sequence ID" value="CAK0896958.1"/>
    <property type="molecule type" value="Genomic_DNA"/>
</dbReference>
<name>A0ABN9XF39_9DINO</name>
<evidence type="ECO:0000313" key="2">
    <source>
        <dbReference type="EMBL" id="CAK0896958.1"/>
    </source>
</evidence>
<accession>A0ABN9XF39</accession>
<comment type="caution">
    <text evidence="2">The sequence shown here is derived from an EMBL/GenBank/DDBJ whole genome shotgun (WGS) entry which is preliminary data.</text>
</comment>
<dbReference type="InterPro" id="IPR029063">
    <property type="entry name" value="SAM-dependent_MTases_sf"/>
</dbReference>
<dbReference type="Proteomes" id="UP001189429">
    <property type="component" value="Unassembled WGS sequence"/>
</dbReference>
<evidence type="ECO:0000256" key="1">
    <source>
        <dbReference type="SAM" id="MobiDB-lite"/>
    </source>
</evidence>
<protein>
    <submittedName>
        <fullName evidence="2">Uncharacterized protein</fullName>
    </submittedName>
</protein>
<feature type="non-terminal residue" evidence="2">
    <location>
        <position position="1"/>
    </location>
</feature>
<evidence type="ECO:0000313" key="3">
    <source>
        <dbReference type="Proteomes" id="UP001189429"/>
    </source>
</evidence>
<feature type="region of interest" description="Disordered" evidence="1">
    <location>
        <begin position="1"/>
        <end position="23"/>
    </location>
</feature>
<keyword evidence="3" id="KW-1185">Reference proteome</keyword>
<dbReference type="Pfam" id="PF01135">
    <property type="entry name" value="PCMT"/>
    <property type="match status" value="1"/>
</dbReference>
<feature type="compositionally biased region" description="Polar residues" evidence="1">
    <location>
        <begin position="656"/>
        <end position="668"/>
    </location>
</feature>
<dbReference type="Gene3D" id="3.40.50.150">
    <property type="entry name" value="Vaccinia Virus protein VP39"/>
    <property type="match status" value="1"/>
</dbReference>
<feature type="compositionally biased region" description="Basic and acidic residues" evidence="1">
    <location>
        <begin position="669"/>
        <end position="680"/>
    </location>
</feature>
<feature type="region of interest" description="Disordered" evidence="1">
    <location>
        <begin position="653"/>
        <end position="680"/>
    </location>
</feature>
<sequence length="800" mass="84325">ARPHCMPLVPPRQPAVRGRSPASPALAMGGAVAAGGPAAAEEAAAEEAPGAGPPRCRFCGLALSSAGSHRELCANLRRHGVLKSQLAFDAYEQVDRADFVPAGIADPYLDAAVVLGATGAQISAAGQRTGREMAASAHACDGNVSLVLPYSDQWLQQCWDFAQQHGLSWKRHRLQAIDAAGAPVSPERQAFLDASDFPLSVQFVPRVPEVAIHIDWSADGIPSRALGEGKDEEPSPLLVDWSREGLPPAGQQKVVFLGPKGALRRRREPRAPLRPSAPTWALPKQQEALAVAEMLRRAPVRSPACPKAPAVLPRRPLGAVMNSARASGLPPPAASAAPIRPACRRAAEPGPASAPPAFAIQRAALRAPRPAPGGPQPAAARRLRLHPLAAELRRPRRLVSLLARLRCGAPTAAPRVAVLVAQAPHCAQRPLAAWAEQRRWPGAAGLADPLAGVAAEASHALCAAAAVLLPRRPGPGWPGGGGRLAADPAQAAGRFEEGPVVACVGEVELLQPGAFFGLPCAKVVPAPPRALVAARQRVVVRVLGLRGGELGGRLLRGRWGSVRLRHRRQHRLLARCALAPFSRLFRQLPAAAALRLSLPRGALFRQQLLGGRGRSPSAPGRGGCLAEGFRLACDELSCALLLRAAASALAAALDGRQQTPQSTTSTMASKRDGQDKGSREDRLRELMVEFREAAAEGVRVDVIDPESRLICQAVFRMEGGGDSDMKSISLQPAFYPESRWDVHDIGSVTKEGGDGFKRHVPELADLSSCCIGLELDSEIRVRCLHFSEGTGSCATTSTPA</sequence>
<proteinExistence type="predicted"/>
<organism evidence="2 3">
    <name type="scientific">Prorocentrum cordatum</name>
    <dbReference type="NCBI Taxonomy" id="2364126"/>
    <lineage>
        <taxon>Eukaryota</taxon>
        <taxon>Sar</taxon>
        <taxon>Alveolata</taxon>
        <taxon>Dinophyceae</taxon>
        <taxon>Prorocentrales</taxon>
        <taxon>Prorocentraceae</taxon>
        <taxon>Prorocentrum</taxon>
    </lineage>
</organism>
<gene>
    <name evidence="2" type="ORF">PCOR1329_LOCUS75282</name>
</gene>
<reference evidence="2" key="1">
    <citation type="submission" date="2023-10" db="EMBL/GenBank/DDBJ databases">
        <authorList>
            <person name="Chen Y."/>
            <person name="Shah S."/>
            <person name="Dougan E. K."/>
            <person name="Thang M."/>
            <person name="Chan C."/>
        </authorList>
    </citation>
    <scope>NUCLEOTIDE SEQUENCE [LARGE SCALE GENOMIC DNA]</scope>
</reference>